<dbReference type="EMBL" id="JRKL02006145">
    <property type="protein sequence ID" value="KAF3949384.1"/>
    <property type="molecule type" value="Genomic_DNA"/>
</dbReference>
<keyword evidence="4" id="KW-1185">Reference proteome</keyword>
<sequence length="285" mass="32996">MASISTLFCTCMMMMMVMLVTTNVPVEAAKEFKVGGDMGWVLLAANNSATYNQWASRKRFHIGDSLLKILNRELGCFVEEDTEERMERSLWGHLPLLMRSNSKESVEYILQALWRTRKTGLDPADRDIVRDMLQLENDSDLDPLLVCLRMLIRRFVYENVSKDDIHKLFPTEVLPELQRLLTLLLQKFQREWQDDLLKDQVTLPRLKTMTWDMANQDAESVDPVAIINLKLQNDAQSHSGELDVKFQLAQDTLETMLSSMYSIRDQLSNMDETSTRHLSQETNVM</sequence>
<dbReference type="SUPFAM" id="SSF49503">
    <property type="entry name" value="Cupredoxins"/>
    <property type="match status" value="1"/>
</dbReference>
<dbReference type="InterPro" id="IPR017920">
    <property type="entry name" value="COMM"/>
</dbReference>
<dbReference type="Gene3D" id="2.60.40.420">
    <property type="entry name" value="Cupredoxins - blue copper proteins"/>
    <property type="match status" value="1"/>
</dbReference>
<evidence type="ECO:0000256" key="1">
    <source>
        <dbReference type="SAM" id="SignalP"/>
    </source>
</evidence>
<keyword evidence="1" id="KW-0732">Signal</keyword>
<dbReference type="PANTHER" id="PTHR15663">
    <property type="entry name" value="COMM DOMAIN-CONTAINING PROTEIN 9"/>
    <property type="match status" value="1"/>
</dbReference>
<accession>A0A8J4QN77</accession>
<dbReference type="InterPro" id="IPR008972">
    <property type="entry name" value="Cupredoxin"/>
</dbReference>
<comment type="caution">
    <text evidence="3">The sequence shown here is derived from an EMBL/GenBank/DDBJ whole genome shotgun (WGS) entry which is preliminary data.</text>
</comment>
<organism evidence="3 4">
    <name type="scientific">Castanea mollissima</name>
    <name type="common">Chinese chestnut</name>
    <dbReference type="NCBI Taxonomy" id="60419"/>
    <lineage>
        <taxon>Eukaryota</taxon>
        <taxon>Viridiplantae</taxon>
        <taxon>Streptophyta</taxon>
        <taxon>Embryophyta</taxon>
        <taxon>Tracheophyta</taxon>
        <taxon>Spermatophyta</taxon>
        <taxon>Magnoliopsida</taxon>
        <taxon>eudicotyledons</taxon>
        <taxon>Gunneridae</taxon>
        <taxon>Pentapetalae</taxon>
        <taxon>rosids</taxon>
        <taxon>fabids</taxon>
        <taxon>Fagales</taxon>
        <taxon>Fagaceae</taxon>
        <taxon>Castanea</taxon>
    </lineage>
</organism>
<feature type="chain" id="PRO_5035200351" description="COMM domain-containing protein" evidence="1">
    <location>
        <begin position="29"/>
        <end position="285"/>
    </location>
</feature>
<dbReference type="Proteomes" id="UP000737018">
    <property type="component" value="Unassembled WGS sequence"/>
</dbReference>
<proteinExistence type="predicted"/>
<evidence type="ECO:0000313" key="4">
    <source>
        <dbReference type="Proteomes" id="UP000737018"/>
    </source>
</evidence>
<name>A0A8J4QN77_9ROSI</name>
<feature type="domain" description="COMM" evidence="2">
    <location>
        <begin position="203"/>
        <end position="263"/>
    </location>
</feature>
<dbReference type="OrthoDB" id="64318at2759"/>
<protein>
    <recommendedName>
        <fullName evidence="2">COMM domain-containing protein</fullName>
    </recommendedName>
</protein>
<dbReference type="InterPro" id="IPR037360">
    <property type="entry name" value="COMMD9"/>
</dbReference>
<gene>
    <name evidence="3" type="ORF">CMV_024736</name>
</gene>
<reference evidence="3" key="1">
    <citation type="submission" date="2020-03" db="EMBL/GenBank/DDBJ databases">
        <title>Castanea mollissima Vanexum genome sequencing.</title>
        <authorList>
            <person name="Staton M."/>
        </authorList>
    </citation>
    <scope>NUCLEOTIDE SEQUENCE</scope>
    <source>
        <tissue evidence="3">Leaf</tissue>
    </source>
</reference>
<dbReference type="PANTHER" id="PTHR15663:SF4">
    <property type="entry name" value="COMM DOMAIN-CONTAINING PROTEIN 9"/>
    <property type="match status" value="1"/>
</dbReference>
<dbReference type="AlphaFoldDB" id="A0A8J4QN77"/>
<evidence type="ECO:0000259" key="2">
    <source>
        <dbReference type="Pfam" id="PF07258"/>
    </source>
</evidence>
<feature type="signal peptide" evidence="1">
    <location>
        <begin position="1"/>
        <end position="28"/>
    </location>
</feature>
<dbReference type="Pfam" id="PF07258">
    <property type="entry name" value="COMM_domain"/>
    <property type="match status" value="1"/>
</dbReference>
<evidence type="ECO:0000313" key="3">
    <source>
        <dbReference type="EMBL" id="KAF3949384.1"/>
    </source>
</evidence>